<comment type="caution">
    <text evidence="4">The sequence shown here is derived from an EMBL/GenBank/DDBJ whole genome shotgun (WGS) entry which is preliminary data.</text>
</comment>
<dbReference type="GO" id="GO:0035014">
    <property type="term" value="F:phosphatidylinositol 3-kinase regulator activity"/>
    <property type="evidence" value="ECO:0007669"/>
    <property type="project" value="TreeGrafter"/>
</dbReference>
<dbReference type="GO" id="GO:0016240">
    <property type="term" value="P:autophagosome membrane docking"/>
    <property type="evidence" value="ECO:0007669"/>
    <property type="project" value="TreeGrafter"/>
</dbReference>
<dbReference type="GO" id="GO:0005776">
    <property type="term" value="C:autophagosome"/>
    <property type="evidence" value="ECO:0007669"/>
    <property type="project" value="TreeGrafter"/>
</dbReference>
<dbReference type="GO" id="GO:0009267">
    <property type="term" value="P:cellular response to starvation"/>
    <property type="evidence" value="ECO:0007669"/>
    <property type="project" value="TreeGrafter"/>
</dbReference>
<sequence>MDNLRLGEHIPSTSSSRSLFHHQTSSPLPILGHGVAVDGIGSPTDQAYTPPGILTKLDTIKKSSPYVKLETMSCSSCGKKVTCFCKKCTLEKLRFYSRKENIYNKTSEKKRLERSIEEILKDEAAVSAEQNKTHERIARLKKELQNVRHRVELKKEKLRGLEKVAPIPRFEELFKKQEANRANILERIERKEEMRKLIETKVADLRRDLCTKACVIFSIQEVDVETVEQQRQPNSKDPRGNRNWTVIDKNVMTGRRYLVRSAYVNEKMRMKLAEALSSGAFLSLPTDLHPPFAAIMHTAQLVQLFIYILNLSLPFEMSHRDFSLRERWSKEILEQEWQTLCEAVIWLCRLVGMDETPLNPSEPLSNLILFANYVVQDRENITKIETYPLSHVASFQGLSLQRQDSEVKDEEDESWIVVN</sequence>
<feature type="region of interest" description="Disordered" evidence="3">
    <location>
        <begin position="1"/>
        <end position="22"/>
    </location>
</feature>
<dbReference type="PANTHER" id="PTHR13664">
    <property type="entry name" value="BECLIN 1-ASSOCIATED AUTOPHAGY-RELATED KEY REGULATOR"/>
    <property type="match status" value="1"/>
</dbReference>
<dbReference type="GO" id="GO:0000423">
    <property type="term" value="P:mitophagy"/>
    <property type="evidence" value="ECO:0007669"/>
    <property type="project" value="TreeGrafter"/>
</dbReference>
<dbReference type="Pfam" id="PF10186">
    <property type="entry name" value="ATG14"/>
    <property type="match status" value="1"/>
</dbReference>
<dbReference type="EMBL" id="CAJGYM010000018">
    <property type="protein sequence ID" value="CAD6190871.1"/>
    <property type="molecule type" value="Genomic_DNA"/>
</dbReference>
<dbReference type="AlphaFoldDB" id="A0A8S1H6H6"/>
<evidence type="ECO:0000256" key="3">
    <source>
        <dbReference type="SAM" id="MobiDB-lite"/>
    </source>
</evidence>
<organism evidence="4 5">
    <name type="scientific">Caenorhabditis auriculariae</name>
    <dbReference type="NCBI Taxonomy" id="2777116"/>
    <lineage>
        <taxon>Eukaryota</taxon>
        <taxon>Metazoa</taxon>
        <taxon>Ecdysozoa</taxon>
        <taxon>Nematoda</taxon>
        <taxon>Chromadorea</taxon>
        <taxon>Rhabditida</taxon>
        <taxon>Rhabditina</taxon>
        <taxon>Rhabditomorpha</taxon>
        <taxon>Rhabditoidea</taxon>
        <taxon>Rhabditidae</taxon>
        <taxon>Peloderinae</taxon>
        <taxon>Caenorhabditis</taxon>
    </lineage>
</organism>
<reference evidence="4" key="1">
    <citation type="submission" date="2020-10" db="EMBL/GenBank/DDBJ databases">
        <authorList>
            <person name="Kikuchi T."/>
        </authorList>
    </citation>
    <scope>NUCLEOTIDE SEQUENCE</scope>
    <source>
        <strain evidence="4">NKZ352</strain>
    </source>
</reference>
<name>A0A8S1H6H6_9PELO</name>
<dbReference type="GO" id="GO:0000045">
    <property type="term" value="P:autophagosome assembly"/>
    <property type="evidence" value="ECO:0007669"/>
    <property type="project" value="TreeGrafter"/>
</dbReference>
<protein>
    <recommendedName>
        <fullName evidence="6">Beclin 1-associated autophagy-related key regulator</fullName>
    </recommendedName>
</protein>
<evidence type="ECO:0008006" key="6">
    <source>
        <dbReference type="Google" id="ProtNLM"/>
    </source>
</evidence>
<feature type="coiled-coil region" evidence="2">
    <location>
        <begin position="109"/>
        <end position="208"/>
    </location>
</feature>
<dbReference type="GO" id="GO:0097629">
    <property type="term" value="C:extrinsic component of omegasome membrane"/>
    <property type="evidence" value="ECO:0007669"/>
    <property type="project" value="TreeGrafter"/>
</dbReference>
<feature type="compositionally biased region" description="Polar residues" evidence="3">
    <location>
        <begin position="11"/>
        <end position="22"/>
    </location>
</feature>
<dbReference type="GO" id="GO:0035032">
    <property type="term" value="C:phosphatidylinositol 3-kinase complex, class III"/>
    <property type="evidence" value="ECO:0007669"/>
    <property type="project" value="TreeGrafter"/>
</dbReference>
<dbReference type="PANTHER" id="PTHR13664:SF0">
    <property type="entry name" value="BECLIN 1-ASSOCIATED AUTOPHAGY-RELATED KEY REGULATOR"/>
    <property type="match status" value="1"/>
</dbReference>
<evidence type="ECO:0000313" key="4">
    <source>
        <dbReference type="EMBL" id="CAD6190871.1"/>
    </source>
</evidence>
<keyword evidence="5" id="KW-1185">Reference proteome</keyword>
<gene>
    <name evidence="4" type="ORF">CAUJ_LOCUS6790</name>
</gene>
<evidence type="ECO:0000256" key="1">
    <source>
        <dbReference type="ARBA" id="ARBA00023054"/>
    </source>
</evidence>
<dbReference type="InterPro" id="IPR018791">
    <property type="entry name" value="UV_resistance/autophagy_Atg14"/>
</dbReference>
<accession>A0A8S1H6H6</accession>
<dbReference type="Proteomes" id="UP000835052">
    <property type="component" value="Unassembled WGS sequence"/>
</dbReference>
<evidence type="ECO:0000313" key="5">
    <source>
        <dbReference type="Proteomes" id="UP000835052"/>
    </source>
</evidence>
<dbReference type="GO" id="GO:0097632">
    <property type="term" value="C:extrinsic component of phagophore assembly site membrane"/>
    <property type="evidence" value="ECO:0007669"/>
    <property type="project" value="TreeGrafter"/>
</dbReference>
<evidence type="ECO:0000256" key="2">
    <source>
        <dbReference type="SAM" id="Coils"/>
    </source>
</evidence>
<dbReference type="GO" id="GO:0043495">
    <property type="term" value="F:protein-membrane adaptor activity"/>
    <property type="evidence" value="ECO:0007669"/>
    <property type="project" value="TreeGrafter"/>
</dbReference>
<keyword evidence="1 2" id="KW-0175">Coiled coil</keyword>
<dbReference type="OrthoDB" id="5863900at2759"/>
<proteinExistence type="predicted"/>